<keyword evidence="2" id="KW-0423">Lactose metabolism</keyword>
<keyword evidence="5" id="KW-1185">Reference proteome</keyword>
<dbReference type="GO" id="GO:0004751">
    <property type="term" value="F:ribose-5-phosphate isomerase activity"/>
    <property type="evidence" value="ECO:0007669"/>
    <property type="project" value="UniProtKB-EC"/>
</dbReference>
<dbReference type="NCBIfam" id="TIGR01120">
    <property type="entry name" value="rpiB"/>
    <property type="match status" value="1"/>
</dbReference>
<dbReference type="Gene3D" id="3.40.1400.10">
    <property type="entry name" value="Sugar-phosphate isomerase, RpiB/LacA/LacB"/>
    <property type="match status" value="1"/>
</dbReference>
<dbReference type="EMBL" id="JBHUFF010000002">
    <property type="protein sequence ID" value="MFD1798295.1"/>
    <property type="molecule type" value="Genomic_DNA"/>
</dbReference>
<dbReference type="PANTHER" id="PTHR43732:SF1">
    <property type="entry name" value="RIBOSE 5-PHOSPHATE ISOMERASE"/>
    <property type="match status" value="1"/>
</dbReference>
<dbReference type="Proteomes" id="UP001597285">
    <property type="component" value="Unassembled WGS sequence"/>
</dbReference>
<sequence length="150" mass="16387">MKLAIGGDHVGQLLKPEIINYLEDLGHEVKDYGPYTTERTDYPKYAEKVGTEVANGNFDGGILICGTGVGISIAANKVKGIRAVVCSEPYSAKLSKEHNNTNILAFGSRVVGLDLAKMIVKEWLDAEFEGGRHGNRVNMIEDIECRYIGD</sequence>
<dbReference type="InterPro" id="IPR004785">
    <property type="entry name" value="RpiB"/>
</dbReference>
<dbReference type="InterPro" id="IPR036569">
    <property type="entry name" value="RpiB_LacA_LacB_sf"/>
</dbReference>
<dbReference type="NCBIfam" id="TIGR00689">
    <property type="entry name" value="rpiB_lacA_lacB"/>
    <property type="match status" value="1"/>
</dbReference>
<evidence type="ECO:0000313" key="5">
    <source>
        <dbReference type="Proteomes" id="UP001597285"/>
    </source>
</evidence>
<evidence type="ECO:0000256" key="3">
    <source>
        <dbReference type="ARBA" id="ARBA00023235"/>
    </source>
</evidence>
<evidence type="ECO:0000256" key="1">
    <source>
        <dbReference type="ARBA" id="ARBA00008754"/>
    </source>
</evidence>
<dbReference type="PANTHER" id="PTHR43732">
    <property type="entry name" value="RIBOSE 5-PHOSPHATE ISOMERASE-RELATED"/>
    <property type="match status" value="1"/>
</dbReference>
<dbReference type="InterPro" id="IPR003500">
    <property type="entry name" value="RpiB_LacA_LacB"/>
</dbReference>
<organism evidence="4 5">
    <name type="scientific">Carnobacterium antarcticum</name>
    <dbReference type="NCBI Taxonomy" id="2126436"/>
    <lineage>
        <taxon>Bacteria</taxon>
        <taxon>Bacillati</taxon>
        <taxon>Bacillota</taxon>
        <taxon>Bacilli</taxon>
        <taxon>Lactobacillales</taxon>
        <taxon>Carnobacteriaceae</taxon>
        <taxon>Carnobacterium</taxon>
    </lineage>
</organism>
<proteinExistence type="inferred from homology"/>
<reference evidence="5" key="1">
    <citation type="journal article" date="2019" name="Int. J. Syst. Evol. Microbiol.">
        <title>The Global Catalogue of Microorganisms (GCM) 10K type strain sequencing project: providing services to taxonomists for standard genome sequencing and annotation.</title>
        <authorList>
            <consortium name="The Broad Institute Genomics Platform"/>
            <consortium name="The Broad Institute Genome Sequencing Center for Infectious Disease"/>
            <person name="Wu L."/>
            <person name="Ma J."/>
        </authorList>
    </citation>
    <scope>NUCLEOTIDE SEQUENCE [LARGE SCALE GENOMIC DNA]</scope>
    <source>
        <strain evidence="5">KCTC 42143</strain>
    </source>
</reference>
<dbReference type="SUPFAM" id="SSF89623">
    <property type="entry name" value="Ribose/Galactose isomerase RpiB/AlsB"/>
    <property type="match status" value="1"/>
</dbReference>
<dbReference type="PIRSF" id="PIRSF005384">
    <property type="entry name" value="RpiB_LacA_B"/>
    <property type="match status" value="1"/>
</dbReference>
<gene>
    <name evidence="4" type="primary">rpiB</name>
    <name evidence="4" type="ORF">ACFSBK_00255</name>
</gene>
<dbReference type="InterPro" id="IPR051812">
    <property type="entry name" value="SPI_LacAB/RpiB"/>
</dbReference>
<comment type="similarity">
    <text evidence="1">Belongs to the LacAB/RpiB family.</text>
</comment>
<protein>
    <submittedName>
        <fullName evidence="4">Ribose 5-phosphate isomerase B</fullName>
        <ecNumber evidence="4">5.3.1.6</ecNumber>
    </submittedName>
</protein>
<evidence type="ECO:0000313" key="4">
    <source>
        <dbReference type="EMBL" id="MFD1798295.1"/>
    </source>
</evidence>
<dbReference type="EC" id="5.3.1.6" evidence="4"/>
<comment type="caution">
    <text evidence="4">The sequence shown here is derived from an EMBL/GenBank/DDBJ whole genome shotgun (WGS) entry which is preliminary data.</text>
</comment>
<evidence type="ECO:0000256" key="2">
    <source>
        <dbReference type="ARBA" id="ARBA00022736"/>
    </source>
</evidence>
<dbReference type="RefSeq" id="WP_058918819.1">
    <property type="nucleotide sequence ID" value="NZ_JBHSQC010000011.1"/>
</dbReference>
<keyword evidence="3 4" id="KW-0413">Isomerase</keyword>
<accession>A0ABW4NJZ2</accession>
<name>A0ABW4NJZ2_9LACT</name>
<dbReference type="Pfam" id="PF02502">
    <property type="entry name" value="LacAB_rpiB"/>
    <property type="match status" value="1"/>
</dbReference>
<dbReference type="NCBIfam" id="NF004051">
    <property type="entry name" value="PRK05571.1"/>
    <property type="match status" value="1"/>
</dbReference>